<gene>
    <name evidence="12" type="ORF">WICANDRAFT_25841</name>
</gene>
<dbReference type="EMBL" id="KV454208">
    <property type="protein sequence ID" value="ODQ62188.1"/>
    <property type="molecule type" value="Genomic_DNA"/>
</dbReference>
<comment type="catalytic activity">
    <reaction evidence="9">
        <text>L-seryl-[protein] + ATP = O-phospho-L-seryl-[protein] + ADP + H(+)</text>
        <dbReference type="Rhea" id="RHEA:17989"/>
        <dbReference type="Rhea" id="RHEA-COMP:9863"/>
        <dbReference type="Rhea" id="RHEA-COMP:11604"/>
        <dbReference type="ChEBI" id="CHEBI:15378"/>
        <dbReference type="ChEBI" id="CHEBI:29999"/>
        <dbReference type="ChEBI" id="CHEBI:30616"/>
        <dbReference type="ChEBI" id="CHEBI:83421"/>
        <dbReference type="ChEBI" id="CHEBI:456216"/>
        <dbReference type="EC" id="2.7.11.1"/>
    </reaction>
</comment>
<dbReference type="Pfam" id="PF00069">
    <property type="entry name" value="Pkinase"/>
    <property type="match status" value="1"/>
</dbReference>
<comment type="catalytic activity">
    <reaction evidence="8">
        <text>L-threonyl-[protein] + ATP = O-phospho-L-threonyl-[protein] + ADP + H(+)</text>
        <dbReference type="Rhea" id="RHEA:46608"/>
        <dbReference type="Rhea" id="RHEA-COMP:11060"/>
        <dbReference type="Rhea" id="RHEA-COMP:11605"/>
        <dbReference type="ChEBI" id="CHEBI:15378"/>
        <dbReference type="ChEBI" id="CHEBI:30013"/>
        <dbReference type="ChEBI" id="CHEBI:30616"/>
        <dbReference type="ChEBI" id="CHEBI:61977"/>
        <dbReference type="ChEBI" id="CHEBI:456216"/>
        <dbReference type="EC" id="2.7.11.1"/>
    </reaction>
</comment>
<dbReference type="OrthoDB" id="248923at2759"/>
<dbReference type="GeneID" id="30198443"/>
<evidence type="ECO:0000256" key="4">
    <source>
        <dbReference type="ARBA" id="ARBA00022679"/>
    </source>
</evidence>
<dbReference type="InterPro" id="IPR050629">
    <property type="entry name" value="STE20/SPS1-PAK"/>
</dbReference>
<dbReference type="PROSITE" id="PS00107">
    <property type="entry name" value="PROTEIN_KINASE_ATP"/>
    <property type="match status" value="1"/>
</dbReference>
<dbReference type="GO" id="GO:0005524">
    <property type="term" value="F:ATP binding"/>
    <property type="evidence" value="ECO:0007669"/>
    <property type="project" value="UniProtKB-UniRule"/>
</dbReference>
<evidence type="ECO:0000256" key="9">
    <source>
        <dbReference type="ARBA" id="ARBA00048679"/>
    </source>
</evidence>
<dbReference type="PANTHER" id="PTHR48012:SF27">
    <property type="entry name" value="SERINE_THREONINE-PROTEIN KINASE SID1"/>
    <property type="match status" value="1"/>
</dbReference>
<dbReference type="Gene3D" id="1.10.510.10">
    <property type="entry name" value="Transferase(Phosphotransferase) domain 1"/>
    <property type="match status" value="1"/>
</dbReference>
<dbReference type="GO" id="GO:0004674">
    <property type="term" value="F:protein serine/threonine kinase activity"/>
    <property type="evidence" value="ECO:0007669"/>
    <property type="project" value="UniProtKB-KW"/>
</dbReference>
<sequence>MRYLSANQFEVYEEIGKGGFGVVYKALDKVTKCPVAIKQIDLESTDDIDSLQKEIKILSQCKLKQITQYFGCFVKGYKLWIIMELLDGGSCLDMLVAGPIREKCIAVLFKELLIALDYLHSNGKIHRDIKAANILLNSQGDVKIADFGVSTQLSNNLSRRNTFVGSPYWMSPEVILEEEYNFKADIWSLGITALELATGKPPLSNIPPMKALFKIPENDPPILEGQEFSQDFKQFVALCLQKSPQNRPSAKRLMKTKFIQNAGKTSIVGDLIKRRQVW</sequence>
<evidence type="ECO:0000256" key="10">
    <source>
        <dbReference type="PROSITE-ProRule" id="PRU10141"/>
    </source>
</evidence>
<evidence type="ECO:0000256" key="8">
    <source>
        <dbReference type="ARBA" id="ARBA00047899"/>
    </source>
</evidence>
<dbReference type="PROSITE" id="PS50011">
    <property type="entry name" value="PROTEIN_KINASE_DOM"/>
    <property type="match status" value="1"/>
</dbReference>
<dbReference type="CDD" id="cd06609">
    <property type="entry name" value="STKc_MST3_like"/>
    <property type="match status" value="1"/>
</dbReference>
<keyword evidence="6" id="KW-0418">Kinase</keyword>
<evidence type="ECO:0000256" key="7">
    <source>
        <dbReference type="ARBA" id="ARBA00022840"/>
    </source>
</evidence>
<proteinExistence type="inferred from homology"/>
<dbReference type="AlphaFoldDB" id="A0A1E3P9Z3"/>
<keyword evidence="3" id="KW-0723">Serine/threonine-protein kinase</keyword>
<keyword evidence="7 10" id="KW-0067">ATP-binding</keyword>
<keyword evidence="13" id="KW-1185">Reference proteome</keyword>
<accession>A0A1E3P9Z3</accession>
<dbReference type="SMART" id="SM00220">
    <property type="entry name" value="S_TKc"/>
    <property type="match status" value="1"/>
</dbReference>
<evidence type="ECO:0000259" key="11">
    <source>
        <dbReference type="PROSITE" id="PS50011"/>
    </source>
</evidence>
<evidence type="ECO:0000256" key="5">
    <source>
        <dbReference type="ARBA" id="ARBA00022741"/>
    </source>
</evidence>
<dbReference type="InterPro" id="IPR011009">
    <property type="entry name" value="Kinase-like_dom_sf"/>
</dbReference>
<dbReference type="EC" id="2.7.11.1" evidence="2"/>
<evidence type="ECO:0000256" key="2">
    <source>
        <dbReference type="ARBA" id="ARBA00012513"/>
    </source>
</evidence>
<evidence type="ECO:0000313" key="13">
    <source>
        <dbReference type="Proteomes" id="UP000094112"/>
    </source>
</evidence>
<feature type="non-terminal residue" evidence="12">
    <location>
        <position position="278"/>
    </location>
</feature>
<keyword evidence="5 10" id="KW-0547">Nucleotide-binding</keyword>
<dbReference type="FunFam" id="1.10.510.10:FF:000499">
    <property type="entry name" value="Serine/threonine-protein kinase KIC1"/>
    <property type="match status" value="1"/>
</dbReference>
<comment type="similarity">
    <text evidence="1">Belongs to the protein kinase superfamily. STE Ser/Thr protein kinase family. STE20 subfamily.</text>
</comment>
<dbReference type="Proteomes" id="UP000094112">
    <property type="component" value="Unassembled WGS sequence"/>
</dbReference>
<name>A0A1E3P9Z3_WICAA</name>
<dbReference type="PIRSF" id="PIRSF000654">
    <property type="entry name" value="Integrin-linked_kinase"/>
    <property type="match status" value="1"/>
</dbReference>
<dbReference type="PANTHER" id="PTHR48012">
    <property type="entry name" value="STERILE20-LIKE KINASE, ISOFORM B-RELATED"/>
    <property type="match status" value="1"/>
</dbReference>
<dbReference type="InterPro" id="IPR017441">
    <property type="entry name" value="Protein_kinase_ATP_BS"/>
</dbReference>
<protein>
    <recommendedName>
        <fullName evidence="2">non-specific serine/threonine protein kinase</fullName>
        <ecNumber evidence="2">2.7.11.1</ecNumber>
    </recommendedName>
</protein>
<feature type="domain" description="Protein kinase" evidence="11">
    <location>
        <begin position="9"/>
        <end position="259"/>
    </location>
</feature>
<reference evidence="12 13" key="1">
    <citation type="journal article" date="2016" name="Proc. Natl. Acad. Sci. U.S.A.">
        <title>Comparative genomics of biotechnologically important yeasts.</title>
        <authorList>
            <person name="Riley R."/>
            <person name="Haridas S."/>
            <person name="Wolfe K.H."/>
            <person name="Lopes M.R."/>
            <person name="Hittinger C.T."/>
            <person name="Goeker M."/>
            <person name="Salamov A.A."/>
            <person name="Wisecaver J.H."/>
            <person name="Long T.M."/>
            <person name="Calvey C.H."/>
            <person name="Aerts A.L."/>
            <person name="Barry K.W."/>
            <person name="Choi C."/>
            <person name="Clum A."/>
            <person name="Coughlan A.Y."/>
            <person name="Deshpande S."/>
            <person name="Douglass A.P."/>
            <person name="Hanson S.J."/>
            <person name="Klenk H.-P."/>
            <person name="LaButti K.M."/>
            <person name="Lapidus A."/>
            <person name="Lindquist E.A."/>
            <person name="Lipzen A.M."/>
            <person name="Meier-Kolthoff J.P."/>
            <person name="Ohm R.A."/>
            <person name="Otillar R.P."/>
            <person name="Pangilinan J.L."/>
            <person name="Peng Y."/>
            <person name="Rokas A."/>
            <person name="Rosa C.A."/>
            <person name="Scheuner C."/>
            <person name="Sibirny A.A."/>
            <person name="Slot J.C."/>
            <person name="Stielow J.B."/>
            <person name="Sun H."/>
            <person name="Kurtzman C.P."/>
            <person name="Blackwell M."/>
            <person name="Grigoriev I.V."/>
            <person name="Jeffries T.W."/>
        </authorList>
    </citation>
    <scope>NUCLEOTIDE SEQUENCE [LARGE SCALE GENOMIC DNA]</scope>
    <source>
        <strain evidence="13">ATCC 58044 / CBS 1984 / NCYC 433 / NRRL Y-366-8</strain>
    </source>
</reference>
<organism evidence="12 13">
    <name type="scientific">Wickerhamomyces anomalus (strain ATCC 58044 / CBS 1984 / NCYC 433 / NRRL Y-366-8)</name>
    <name type="common">Yeast</name>
    <name type="synonym">Hansenula anomala</name>
    <dbReference type="NCBI Taxonomy" id="683960"/>
    <lineage>
        <taxon>Eukaryota</taxon>
        <taxon>Fungi</taxon>
        <taxon>Dikarya</taxon>
        <taxon>Ascomycota</taxon>
        <taxon>Saccharomycotina</taxon>
        <taxon>Saccharomycetes</taxon>
        <taxon>Phaffomycetales</taxon>
        <taxon>Wickerhamomycetaceae</taxon>
        <taxon>Wickerhamomyces</taxon>
    </lineage>
</organism>
<evidence type="ECO:0000256" key="1">
    <source>
        <dbReference type="ARBA" id="ARBA00008874"/>
    </source>
</evidence>
<dbReference type="SUPFAM" id="SSF56112">
    <property type="entry name" value="Protein kinase-like (PK-like)"/>
    <property type="match status" value="1"/>
</dbReference>
<evidence type="ECO:0000313" key="12">
    <source>
        <dbReference type="EMBL" id="ODQ62188.1"/>
    </source>
</evidence>
<feature type="binding site" evidence="10">
    <location>
        <position position="38"/>
    </location>
    <ligand>
        <name>ATP</name>
        <dbReference type="ChEBI" id="CHEBI:30616"/>
    </ligand>
</feature>
<evidence type="ECO:0000256" key="3">
    <source>
        <dbReference type="ARBA" id="ARBA00022527"/>
    </source>
</evidence>
<dbReference type="GO" id="GO:0005737">
    <property type="term" value="C:cytoplasm"/>
    <property type="evidence" value="ECO:0007669"/>
    <property type="project" value="TreeGrafter"/>
</dbReference>
<dbReference type="RefSeq" id="XP_019041395.1">
    <property type="nucleotide sequence ID" value="XM_019181197.1"/>
</dbReference>
<keyword evidence="4" id="KW-0808">Transferase</keyword>
<dbReference type="InterPro" id="IPR000719">
    <property type="entry name" value="Prot_kinase_dom"/>
</dbReference>
<evidence type="ECO:0000256" key="6">
    <source>
        <dbReference type="ARBA" id="ARBA00022777"/>
    </source>
</evidence>
<dbReference type="STRING" id="683960.A0A1E3P9Z3"/>